<evidence type="ECO:0000256" key="1">
    <source>
        <dbReference type="ARBA" id="ARBA00006484"/>
    </source>
</evidence>
<dbReference type="FunFam" id="3.40.50.720:FF:000084">
    <property type="entry name" value="Short-chain dehydrogenase reductase"/>
    <property type="match status" value="1"/>
</dbReference>
<dbReference type="NCBIfam" id="NF009467">
    <property type="entry name" value="PRK12826.1-3"/>
    <property type="match status" value="1"/>
</dbReference>
<dbReference type="InterPro" id="IPR036291">
    <property type="entry name" value="NAD(P)-bd_dom_sf"/>
</dbReference>
<dbReference type="PROSITE" id="PS00061">
    <property type="entry name" value="ADH_SHORT"/>
    <property type="match status" value="1"/>
</dbReference>
<comment type="similarity">
    <text evidence="1 4">Belongs to the short-chain dehydrogenases/reductases (SDR) family.</text>
</comment>
<dbReference type="Pfam" id="PF00106">
    <property type="entry name" value="adh_short"/>
    <property type="match status" value="1"/>
</dbReference>
<dbReference type="Proteomes" id="UP000317982">
    <property type="component" value="Unassembled WGS sequence"/>
</dbReference>
<evidence type="ECO:0000313" key="6">
    <source>
        <dbReference type="Proteomes" id="UP000317982"/>
    </source>
</evidence>
<dbReference type="PRINTS" id="PR00080">
    <property type="entry name" value="SDRFAMILY"/>
</dbReference>
<dbReference type="Gene3D" id="3.40.50.720">
    <property type="entry name" value="NAD(P)-binding Rossmann-like Domain"/>
    <property type="match status" value="1"/>
</dbReference>
<dbReference type="InterPro" id="IPR002347">
    <property type="entry name" value="SDR_fam"/>
</dbReference>
<dbReference type="PANTHER" id="PTHR24321:SF8">
    <property type="entry name" value="ESTRADIOL 17-BETA-DEHYDROGENASE 8-RELATED"/>
    <property type="match status" value="1"/>
</dbReference>
<keyword evidence="6" id="KW-1185">Reference proteome</keyword>
<evidence type="ECO:0000256" key="2">
    <source>
        <dbReference type="ARBA" id="ARBA00023002"/>
    </source>
</evidence>
<gene>
    <name evidence="5" type="ORF">FL583_19390</name>
</gene>
<evidence type="ECO:0000256" key="4">
    <source>
        <dbReference type="RuleBase" id="RU000363"/>
    </source>
</evidence>
<dbReference type="EMBL" id="VIRS01000013">
    <property type="protein sequence ID" value="TQS43398.1"/>
    <property type="molecule type" value="Genomic_DNA"/>
</dbReference>
<keyword evidence="2" id="KW-0560">Oxidoreductase</keyword>
<dbReference type="GO" id="GO:0016491">
    <property type="term" value="F:oxidoreductase activity"/>
    <property type="evidence" value="ECO:0007669"/>
    <property type="project" value="UniProtKB-KW"/>
</dbReference>
<accession>A0A545APY7</accession>
<dbReference type="OrthoDB" id="5173603at2"/>
<evidence type="ECO:0000256" key="3">
    <source>
        <dbReference type="ARBA" id="ARBA00023027"/>
    </source>
</evidence>
<dbReference type="NCBIfam" id="TIGR03971">
    <property type="entry name" value="SDR_subfam_1"/>
    <property type="match status" value="1"/>
</dbReference>
<dbReference type="InParanoid" id="A0A545APY7"/>
<sequence length="285" mass="29450">MTDLTGQVALVTGAARGQGRAHALALAAAGADVVVVDVCHDLELAPYPLSRPADLAETAEAVEALDRRVVTVEADVRSQADLDGAVQQALAEFGRLDVLVANAGIWALGALWELTENQWNDMIDVNLSGAWRSIKAVAPTMIAQGSGSIVVTSSVNGLEPGAGMGHYVAAKHGVIGLVRNAAIELGPHNVRCNAVCPGIVDTKMNDWPGSYDFIAGGTGGMPEDRERNAYHWSVLAGRGLLDPASISPAVVFLASDAARDITGVALPVDGGHGVLPGHNPSPVRP</sequence>
<organism evidence="5 6">
    <name type="scientific">Cryptosporangium phraense</name>
    <dbReference type="NCBI Taxonomy" id="2593070"/>
    <lineage>
        <taxon>Bacteria</taxon>
        <taxon>Bacillati</taxon>
        <taxon>Actinomycetota</taxon>
        <taxon>Actinomycetes</taxon>
        <taxon>Cryptosporangiales</taxon>
        <taxon>Cryptosporangiaceae</taxon>
        <taxon>Cryptosporangium</taxon>
    </lineage>
</organism>
<name>A0A545APY7_9ACTN</name>
<dbReference type="PANTHER" id="PTHR24321">
    <property type="entry name" value="DEHYDROGENASES, SHORT CHAIN"/>
    <property type="match status" value="1"/>
</dbReference>
<dbReference type="RefSeq" id="WP_142706096.1">
    <property type="nucleotide sequence ID" value="NZ_VIRS01000013.1"/>
</dbReference>
<dbReference type="AlphaFoldDB" id="A0A545APY7"/>
<keyword evidence="3" id="KW-0520">NAD</keyword>
<reference evidence="5 6" key="1">
    <citation type="submission" date="2019-07" db="EMBL/GenBank/DDBJ databases">
        <title>Cryptosporangium phraense sp. nov., isolated from plant litter.</title>
        <authorList>
            <person name="Suriyachadkun C."/>
        </authorList>
    </citation>
    <scope>NUCLEOTIDE SEQUENCE [LARGE SCALE GENOMIC DNA]</scope>
    <source>
        <strain evidence="5 6">A-T 5661</strain>
    </source>
</reference>
<dbReference type="InterPro" id="IPR023985">
    <property type="entry name" value="SDR_subfam_1"/>
</dbReference>
<dbReference type="SUPFAM" id="SSF51735">
    <property type="entry name" value="NAD(P)-binding Rossmann-fold domains"/>
    <property type="match status" value="1"/>
</dbReference>
<dbReference type="PRINTS" id="PR00081">
    <property type="entry name" value="GDHRDH"/>
</dbReference>
<evidence type="ECO:0000313" key="5">
    <source>
        <dbReference type="EMBL" id="TQS43398.1"/>
    </source>
</evidence>
<dbReference type="InterPro" id="IPR020904">
    <property type="entry name" value="Sc_DH/Rdtase_CS"/>
</dbReference>
<proteinExistence type="inferred from homology"/>
<protein>
    <submittedName>
        <fullName evidence="5">NAD(P)-dependent oxidoreductase</fullName>
    </submittedName>
</protein>
<dbReference type="CDD" id="cd05233">
    <property type="entry name" value="SDR_c"/>
    <property type="match status" value="1"/>
</dbReference>
<comment type="caution">
    <text evidence="5">The sequence shown here is derived from an EMBL/GenBank/DDBJ whole genome shotgun (WGS) entry which is preliminary data.</text>
</comment>